<dbReference type="InterPro" id="IPR004988">
    <property type="entry name" value="DUF273"/>
</dbReference>
<evidence type="ECO:0008006" key="3">
    <source>
        <dbReference type="Google" id="ProtNLM"/>
    </source>
</evidence>
<evidence type="ECO:0000313" key="2">
    <source>
        <dbReference type="Proteomes" id="UP000252519"/>
    </source>
</evidence>
<dbReference type="STRING" id="29170.A0A368H3Q9"/>
<keyword evidence="2" id="KW-1185">Reference proteome</keyword>
<accession>A0A368H3Q9</accession>
<organism evidence="1 2">
    <name type="scientific">Ancylostoma caninum</name>
    <name type="common">Dog hookworm</name>
    <dbReference type="NCBI Taxonomy" id="29170"/>
    <lineage>
        <taxon>Eukaryota</taxon>
        <taxon>Metazoa</taxon>
        <taxon>Ecdysozoa</taxon>
        <taxon>Nematoda</taxon>
        <taxon>Chromadorea</taxon>
        <taxon>Rhabditida</taxon>
        <taxon>Rhabditina</taxon>
        <taxon>Rhabditomorpha</taxon>
        <taxon>Strongyloidea</taxon>
        <taxon>Ancylostomatidae</taxon>
        <taxon>Ancylostomatinae</taxon>
        <taxon>Ancylostoma</taxon>
    </lineage>
</organism>
<dbReference type="InterPro" id="IPR029044">
    <property type="entry name" value="Nucleotide-diphossugar_trans"/>
</dbReference>
<protein>
    <recommendedName>
        <fullName evidence="3">Nucleotide-diphospho-sugar transferase domain-containing protein</fullName>
    </recommendedName>
</protein>
<dbReference type="OrthoDB" id="407658at2759"/>
<evidence type="ECO:0000313" key="1">
    <source>
        <dbReference type="EMBL" id="RCN51241.1"/>
    </source>
</evidence>
<dbReference type="PANTHER" id="PTHR31562:SF9">
    <property type="entry name" value="GLYCOSYLTRANSFERASE FAMILY 8 PROTEIN"/>
    <property type="match status" value="1"/>
</dbReference>
<dbReference type="AlphaFoldDB" id="A0A368H3Q9"/>
<dbReference type="PANTHER" id="PTHR31562">
    <property type="entry name" value="PROTEIN CBG18972"/>
    <property type="match status" value="1"/>
</dbReference>
<dbReference type="Proteomes" id="UP000252519">
    <property type="component" value="Unassembled WGS sequence"/>
</dbReference>
<dbReference type="Pfam" id="PF03314">
    <property type="entry name" value="DUF273"/>
    <property type="match status" value="1"/>
</dbReference>
<gene>
    <name evidence="1" type="ORF">ANCCAN_02602</name>
</gene>
<reference evidence="1 2" key="1">
    <citation type="submission" date="2014-10" db="EMBL/GenBank/DDBJ databases">
        <title>Draft genome of the hookworm Ancylostoma caninum.</title>
        <authorList>
            <person name="Mitreva M."/>
        </authorList>
    </citation>
    <scope>NUCLEOTIDE SEQUENCE [LARGE SCALE GENOMIC DNA]</scope>
    <source>
        <strain evidence="1 2">Baltimore</strain>
    </source>
</reference>
<comment type="caution">
    <text evidence="1">The sequence shown here is derived from an EMBL/GenBank/DDBJ whole genome shotgun (WGS) entry which is preliminary data.</text>
</comment>
<name>A0A368H3Q9_ANCCA</name>
<dbReference type="Gene3D" id="3.90.550.10">
    <property type="entry name" value="Spore Coat Polysaccharide Biosynthesis Protein SpsA, Chain A"/>
    <property type="match status" value="1"/>
</dbReference>
<proteinExistence type="predicted"/>
<sequence>MLVFRRIEEYMDSKSDIIFYDRFYNWEIAAGSYLVKNTTWSQGFLHGFGEYESQLPDSFTGTDNGALHAYVAQAVLPSNHSGLEICMEIYKKSKGFGDLFLYEGCIRDILQDRLHLGKIKILRKATAWVRDNWLTNSLWNEERDFLIHGWKKNQLRKYDKTPIP</sequence>
<dbReference type="EMBL" id="JOJR01000015">
    <property type="protein sequence ID" value="RCN51241.1"/>
    <property type="molecule type" value="Genomic_DNA"/>
</dbReference>